<dbReference type="InterPro" id="IPR035906">
    <property type="entry name" value="MetI-like_sf"/>
</dbReference>
<dbReference type="OrthoDB" id="3521657at2"/>
<organism evidence="10 11">
    <name type="scientific">Arthrobacter psychrochitiniphilus</name>
    <dbReference type="NCBI Taxonomy" id="291045"/>
    <lineage>
        <taxon>Bacteria</taxon>
        <taxon>Bacillati</taxon>
        <taxon>Actinomycetota</taxon>
        <taxon>Actinomycetes</taxon>
        <taxon>Micrococcales</taxon>
        <taxon>Micrococcaceae</taxon>
        <taxon>Arthrobacter</taxon>
    </lineage>
</organism>
<dbReference type="AlphaFoldDB" id="A0A2V3DTY5"/>
<feature type="transmembrane region" description="Helical" evidence="7">
    <location>
        <begin position="134"/>
        <end position="153"/>
    </location>
</feature>
<dbReference type="PANTHER" id="PTHR43744">
    <property type="entry name" value="ABC TRANSPORTER PERMEASE PROTEIN MG189-RELATED-RELATED"/>
    <property type="match status" value="1"/>
</dbReference>
<dbReference type="GO" id="GO:0055085">
    <property type="term" value="P:transmembrane transport"/>
    <property type="evidence" value="ECO:0007669"/>
    <property type="project" value="InterPro"/>
</dbReference>
<evidence type="ECO:0000256" key="3">
    <source>
        <dbReference type="ARBA" id="ARBA00022475"/>
    </source>
</evidence>
<dbReference type="CDD" id="cd06261">
    <property type="entry name" value="TM_PBP2"/>
    <property type="match status" value="1"/>
</dbReference>
<sequence length="310" mass="33549">MTQPPLRTETAKASHTPKTPTRRRSSRKDRISLGGYVGRAVVWLLVAFNIFLLVWMVLTSIRDTRDIARDPLGIPAVPFWENYSTAWNTGGFGTAAINSVIATLISSLLVVAIAAPAAYVLAKSTRKLSSTFTLLFVLGLGVPGQVLLVPVYIMMAKFQDISHLKMINSIQGLILVMVGLGIPFTVFLLAGFFRSLPVEIEEAAAIDGSSGIRTFIQIVLPLARSGLVTAFMLAVISGWNETLFSLVLLTTSENRTLPIALLAFLDQAQFNGADWGGLFAGIVMVVTPVLALFIWLGRRIVEGMTVGISK</sequence>
<keyword evidence="2 7" id="KW-0813">Transport</keyword>
<evidence type="ECO:0000256" key="2">
    <source>
        <dbReference type="ARBA" id="ARBA00022448"/>
    </source>
</evidence>
<dbReference type="Pfam" id="PF00528">
    <property type="entry name" value="BPD_transp_1"/>
    <property type="match status" value="1"/>
</dbReference>
<feature type="transmembrane region" description="Helical" evidence="7">
    <location>
        <begin position="33"/>
        <end position="58"/>
    </location>
</feature>
<evidence type="ECO:0000313" key="10">
    <source>
        <dbReference type="EMBL" id="PXA66480.1"/>
    </source>
</evidence>
<feature type="region of interest" description="Disordered" evidence="8">
    <location>
        <begin position="1"/>
        <end position="27"/>
    </location>
</feature>
<accession>A0A2V3DTY5</accession>
<evidence type="ECO:0000256" key="7">
    <source>
        <dbReference type="RuleBase" id="RU363032"/>
    </source>
</evidence>
<protein>
    <submittedName>
        <fullName evidence="10">Carbohydrate ABC transporter permease</fullName>
    </submittedName>
</protein>
<evidence type="ECO:0000259" key="9">
    <source>
        <dbReference type="PROSITE" id="PS50928"/>
    </source>
</evidence>
<evidence type="ECO:0000313" key="11">
    <source>
        <dbReference type="Proteomes" id="UP000246303"/>
    </source>
</evidence>
<feature type="transmembrane region" description="Helical" evidence="7">
    <location>
        <begin position="100"/>
        <end position="122"/>
    </location>
</feature>
<comment type="caution">
    <text evidence="10">The sequence shown here is derived from an EMBL/GenBank/DDBJ whole genome shotgun (WGS) entry which is preliminary data.</text>
</comment>
<keyword evidence="4 7" id="KW-0812">Transmembrane</keyword>
<dbReference type="PROSITE" id="PS50928">
    <property type="entry name" value="ABC_TM1"/>
    <property type="match status" value="1"/>
</dbReference>
<proteinExistence type="inferred from homology"/>
<name>A0A2V3DTY5_9MICC</name>
<gene>
    <name evidence="10" type="ORF">CVS29_06410</name>
</gene>
<dbReference type="EMBL" id="QHLZ01000003">
    <property type="protein sequence ID" value="PXA66480.1"/>
    <property type="molecule type" value="Genomic_DNA"/>
</dbReference>
<reference evidence="10 11" key="1">
    <citation type="submission" date="2018-05" db="EMBL/GenBank/DDBJ databases">
        <title>Genetic diversity of glacier-inhabiting Cryobacterium bacteria in China and description of Cryobacterium mengkeensis sp. nov. and Arthrobacter glacialis sp. nov.</title>
        <authorList>
            <person name="Liu Q."/>
            <person name="Xin Y.-H."/>
        </authorList>
    </citation>
    <scope>NUCLEOTIDE SEQUENCE [LARGE SCALE GENOMIC DNA]</scope>
    <source>
        <strain evidence="10 11">GP3</strain>
    </source>
</reference>
<comment type="similarity">
    <text evidence="7">Belongs to the binding-protein-dependent transport system permease family.</text>
</comment>
<comment type="subcellular location">
    <subcellularLocation>
        <location evidence="1 7">Cell membrane</location>
        <topology evidence="1 7">Multi-pass membrane protein</topology>
    </subcellularLocation>
</comment>
<keyword evidence="6 7" id="KW-0472">Membrane</keyword>
<evidence type="ECO:0000256" key="1">
    <source>
        <dbReference type="ARBA" id="ARBA00004651"/>
    </source>
</evidence>
<dbReference type="Proteomes" id="UP000246303">
    <property type="component" value="Unassembled WGS sequence"/>
</dbReference>
<evidence type="ECO:0000256" key="5">
    <source>
        <dbReference type="ARBA" id="ARBA00022989"/>
    </source>
</evidence>
<evidence type="ECO:0000256" key="4">
    <source>
        <dbReference type="ARBA" id="ARBA00022692"/>
    </source>
</evidence>
<feature type="domain" description="ABC transmembrane type-1" evidence="9">
    <location>
        <begin position="96"/>
        <end position="296"/>
    </location>
</feature>
<dbReference type="GO" id="GO:0005886">
    <property type="term" value="C:plasma membrane"/>
    <property type="evidence" value="ECO:0007669"/>
    <property type="project" value="UniProtKB-SubCell"/>
</dbReference>
<keyword evidence="3" id="KW-1003">Cell membrane</keyword>
<feature type="transmembrane region" description="Helical" evidence="7">
    <location>
        <begin position="275"/>
        <end position="296"/>
    </location>
</feature>
<dbReference type="PANTHER" id="PTHR43744:SF12">
    <property type="entry name" value="ABC TRANSPORTER PERMEASE PROTEIN MG189-RELATED"/>
    <property type="match status" value="1"/>
</dbReference>
<keyword evidence="11" id="KW-1185">Reference proteome</keyword>
<keyword evidence="5 7" id="KW-1133">Transmembrane helix</keyword>
<evidence type="ECO:0000256" key="8">
    <source>
        <dbReference type="SAM" id="MobiDB-lite"/>
    </source>
</evidence>
<dbReference type="SUPFAM" id="SSF161098">
    <property type="entry name" value="MetI-like"/>
    <property type="match status" value="1"/>
</dbReference>
<dbReference type="Gene3D" id="1.10.3720.10">
    <property type="entry name" value="MetI-like"/>
    <property type="match status" value="1"/>
</dbReference>
<feature type="transmembrane region" description="Helical" evidence="7">
    <location>
        <begin position="214"/>
        <end position="239"/>
    </location>
</feature>
<feature type="transmembrane region" description="Helical" evidence="7">
    <location>
        <begin position="173"/>
        <end position="193"/>
    </location>
</feature>
<dbReference type="InterPro" id="IPR000515">
    <property type="entry name" value="MetI-like"/>
</dbReference>
<evidence type="ECO:0000256" key="6">
    <source>
        <dbReference type="ARBA" id="ARBA00023136"/>
    </source>
</evidence>